<gene>
    <name evidence="1" type="ORF">CHC_T00004701001</name>
</gene>
<protein>
    <submittedName>
        <fullName evidence="1">Uncharacterized protein</fullName>
    </submittedName>
</protein>
<dbReference type="KEGG" id="ccp:CHC_T00004701001"/>
<proteinExistence type="predicted"/>
<dbReference type="AlphaFoldDB" id="R7QE68"/>
<dbReference type="GeneID" id="17323910"/>
<keyword evidence="2" id="KW-1185">Reference proteome</keyword>
<evidence type="ECO:0000313" key="1">
    <source>
        <dbReference type="EMBL" id="CDF36374.1"/>
    </source>
</evidence>
<dbReference type="OrthoDB" id="6538186at2759"/>
<dbReference type="PhylomeDB" id="R7QE68"/>
<sequence length="181" mass="21120">MDIYDTSNPQCRQALRRYASLNPCDVQRNRHVRDFSNSQNLIALDYFIYSVCEQCCDCIPRGTKPGEFAKRKAAGTLIKVDRANCPAHARYDVCKVWPNIRHLRSPWERLPRDLNTLWPKICPIIFKWADSPDGQNLYNKDQINQPASMTQFLTRYVKVAFCSKKAFWNECTALEKSQLRI</sequence>
<reference evidence="2" key="1">
    <citation type="journal article" date="2013" name="Proc. Natl. Acad. Sci. U.S.A.">
        <title>Genome structure and metabolic features in the red seaweed Chondrus crispus shed light on evolution of the Archaeplastida.</title>
        <authorList>
            <person name="Collen J."/>
            <person name="Porcel B."/>
            <person name="Carre W."/>
            <person name="Ball S.G."/>
            <person name="Chaparro C."/>
            <person name="Tonon T."/>
            <person name="Barbeyron T."/>
            <person name="Michel G."/>
            <person name="Noel B."/>
            <person name="Valentin K."/>
            <person name="Elias M."/>
            <person name="Artiguenave F."/>
            <person name="Arun A."/>
            <person name="Aury J.M."/>
            <person name="Barbosa-Neto J.F."/>
            <person name="Bothwell J.H."/>
            <person name="Bouget F.Y."/>
            <person name="Brillet L."/>
            <person name="Cabello-Hurtado F."/>
            <person name="Capella-Gutierrez S."/>
            <person name="Charrier B."/>
            <person name="Cladiere L."/>
            <person name="Cock J.M."/>
            <person name="Coelho S.M."/>
            <person name="Colleoni C."/>
            <person name="Czjzek M."/>
            <person name="Da Silva C."/>
            <person name="Delage L."/>
            <person name="Denoeud F."/>
            <person name="Deschamps P."/>
            <person name="Dittami S.M."/>
            <person name="Gabaldon T."/>
            <person name="Gachon C.M."/>
            <person name="Groisillier A."/>
            <person name="Herve C."/>
            <person name="Jabbari K."/>
            <person name="Katinka M."/>
            <person name="Kloareg B."/>
            <person name="Kowalczyk N."/>
            <person name="Labadie K."/>
            <person name="Leblanc C."/>
            <person name="Lopez P.J."/>
            <person name="McLachlan D.H."/>
            <person name="Meslet-Cladiere L."/>
            <person name="Moustafa A."/>
            <person name="Nehr Z."/>
            <person name="Nyvall Collen P."/>
            <person name="Panaud O."/>
            <person name="Partensky F."/>
            <person name="Poulain J."/>
            <person name="Rensing S.A."/>
            <person name="Rousvoal S."/>
            <person name="Samson G."/>
            <person name="Symeonidi A."/>
            <person name="Weissenbach J."/>
            <person name="Zambounis A."/>
            <person name="Wincker P."/>
            <person name="Boyen C."/>
        </authorList>
    </citation>
    <scope>NUCLEOTIDE SEQUENCE [LARGE SCALE GENOMIC DNA]</scope>
    <source>
        <strain evidence="2">cv. Stackhouse</strain>
    </source>
</reference>
<accession>R7QE68</accession>
<dbReference type="Gramene" id="CDF36374">
    <property type="protein sequence ID" value="CDF36374"/>
    <property type="gene ID" value="CHC_T00004701001"/>
</dbReference>
<dbReference type="Proteomes" id="UP000012073">
    <property type="component" value="Unassembled WGS sequence"/>
</dbReference>
<organism evidence="1 2">
    <name type="scientific">Chondrus crispus</name>
    <name type="common">Carrageen Irish moss</name>
    <name type="synonym">Polymorpha crispa</name>
    <dbReference type="NCBI Taxonomy" id="2769"/>
    <lineage>
        <taxon>Eukaryota</taxon>
        <taxon>Rhodophyta</taxon>
        <taxon>Florideophyceae</taxon>
        <taxon>Rhodymeniophycidae</taxon>
        <taxon>Gigartinales</taxon>
        <taxon>Gigartinaceae</taxon>
        <taxon>Chondrus</taxon>
    </lineage>
</organism>
<name>R7QE68_CHOCR</name>
<dbReference type="RefSeq" id="XP_005716193.1">
    <property type="nucleotide sequence ID" value="XM_005716136.1"/>
</dbReference>
<dbReference type="EMBL" id="HG001775">
    <property type="protein sequence ID" value="CDF36374.1"/>
    <property type="molecule type" value="Genomic_DNA"/>
</dbReference>
<evidence type="ECO:0000313" key="2">
    <source>
        <dbReference type="Proteomes" id="UP000012073"/>
    </source>
</evidence>